<protein>
    <submittedName>
        <fullName evidence="3">Trp biosynthesis-associated membrane protein</fullName>
    </submittedName>
</protein>
<gene>
    <name evidence="3" type="ORF">RYJ27_06595</name>
</gene>
<dbReference type="Pfam" id="PF09534">
    <property type="entry name" value="Trp_oprn_chp"/>
    <property type="match status" value="1"/>
</dbReference>
<evidence type="ECO:0000256" key="1">
    <source>
        <dbReference type="SAM" id="MobiDB-lite"/>
    </source>
</evidence>
<keyword evidence="2" id="KW-0472">Membrane</keyword>
<dbReference type="Proteomes" id="UP001329313">
    <property type="component" value="Chromosome"/>
</dbReference>
<reference evidence="3 4" key="1">
    <citation type="submission" date="2023-10" db="EMBL/GenBank/DDBJ databases">
        <title>Y20.</title>
        <authorList>
            <person name="Zhang G."/>
            <person name="Ding Y."/>
        </authorList>
    </citation>
    <scope>NUCLEOTIDE SEQUENCE [LARGE SCALE GENOMIC DNA]</scope>
    <source>
        <strain evidence="3 4">Y20</strain>
    </source>
</reference>
<accession>A0AAU0MM74</accession>
<dbReference type="EMBL" id="CP137080">
    <property type="protein sequence ID" value="WOQ70848.1"/>
    <property type="molecule type" value="Genomic_DNA"/>
</dbReference>
<evidence type="ECO:0000313" key="4">
    <source>
        <dbReference type="Proteomes" id="UP001329313"/>
    </source>
</evidence>
<feature type="transmembrane region" description="Helical" evidence="2">
    <location>
        <begin position="75"/>
        <end position="96"/>
    </location>
</feature>
<keyword evidence="2" id="KW-1133">Transmembrane helix</keyword>
<dbReference type="KEGG" id="mliy:RYJ27_06595"/>
<evidence type="ECO:0000313" key="3">
    <source>
        <dbReference type="EMBL" id="WOQ70848.1"/>
    </source>
</evidence>
<dbReference type="AlphaFoldDB" id="A0AAU0MM74"/>
<evidence type="ECO:0000256" key="2">
    <source>
        <dbReference type="SAM" id="Phobius"/>
    </source>
</evidence>
<keyword evidence="2" id="KW-0812">Transmembrane</keyword>
<feature type="transmembrane region" description="Helical" evidence="2">
    <location>
        <begin position="47"/>
        <end position="68"/>
    </location>
</feature>
<keyword evidence="4" id="KW-1185">Reference proteome</keyword>
<dbReference type="InterPro" id="IPR019051">
    <property type="entry name" value="Trp_biosyn_TM_oprn/chp"/>
</dbReference>
<name>A0AAU0MM74_9MICO</name>
<feature type="region of interest" description="Disordered" evidence="1">
    <location>
        <begin position="172"/>
        <end position="194"/>
    </location>
</feature>
<dbReference type="RefSeq" id="WP_330171916.1">
    <property type="nucleotide sequence ID" value="NZ_CP137080.1"/>
</dbReference>
<organism evidence="3 4">
    <name type="scientific">Microbacterium limosum</name>
    <dbReference type="NCBI Taxonomy" id="3079935"/>
    <lineage>
        <taxon>Bacteria</taxon>
        <taxon>Bacillati</taxon>
        <taxon>Actinomycetota</taxon>
        <taxon>Actinomycetes</taxon>
        <taxon>Micrococcales</taxon>
        <taxon>Microbacteriaceae</taxon>
        <taxon>Microbacterium</taxon>
    </lineage>
</organism>
<feature type="transmembrane region" description="Helical" evidence="2">
    <location>
        <begin position="130"/>
        <end position="153"/>
    </location>
</feature>
<sequence>MRRARLLAVLVTLGAGALLLVSSTQTWFAVVLRDSPDQALEVAGSSAVPVLAPLALATLAVGAAASLAGRVLGTIFGAIDIAIAAAVTALVLPPVLGSWQAAISATVTEATGIAGAEGIAGLVSSVTPTAWPWLSLVFAAVLAGAGVLALVSARAWTSSGRRYRTDAAAAPHSAGPLDAVDSWDELSHGEDPTR</sequence>
<proteinExistence type="predicted"/>
<feature type="compositionally biased region" description="Basic and acidic residues" evidence="1">
    <location>
        <begin position="185"/>
        <end position="194"/>
    </location>
</feature>